<keyword evidence="2 7" id="KW-0812">Transmembrane</keyword>
<keyword evidence="5 7" id="KW-0975">Bacterial flagellum</keyword>
<keyword evidence="3 7" id="KW-1133">Transmembrane helix</keyword>
<sequence>MEAATEAAGSAAMPLVGWGQVLLSLLLVLAAMLTVLWLLRRVHGGIGARSGGIRIHAAAAVGAKERVVVVEAGGRTLLLGVAAGSVRTLAELDAPPAAAVPQAASFGDLLARLRGRSQNP</sequence>
<evidence type="ECO:0000313" key="8">
    <source>
        <dbReference type="EMBL" id="MDT0618254.1"/>
    </source>
</evidence>
<evidence type="ECO:0000256" key="1">
    <source>
        <dbReference type="ARBA" id="ARBA00022475"/>
    </source>
</evidence>
<feature type="transmembrane region" description="Helical" evidence="7">
    <location>
        <begin position="20"/>
        <end position="39"/>
    </location>
</feature>
<dbReference type="InterPro" id="IPR022781">
    <property type="entry name" value="Flagellar_biosynth_FliO"/>
</dbReference>
<keyword evidence="8" id="KW-0969">Cilium</keyword>
<comment type="subcellular location">
    <subcellularLocation>
        <location evidence="7">Cell membrane</location>
    </subcellularLocation>
    <subcellularLocation>
        <location evidence="7">Bacterial flagellum basal body</location>
    </subcellularLocation>
</comment>
<evidence type="ECO:0000256" key="2">
    <source>
        <dbReference type="ARBA" id="ARBA00022692"/>
    </source>
</evidence>
<reference evidence="8 9" key="1">
    <citation type="submission" date="2023-09" db="EMBL/GenBank/DDBJ databases">
        <authorList>
            <person name="Rey-Velasco X."/>
        </authorList>
    </citation>
    <scope>NUCLEOTIDE SEQUENCE [LARGE SCALE GENOMIC DNA]</scope>
    <source>
        <strain evidence="8 9">P385</strain>
    </source>
</reference>
<keyword evidence="8" id="KW-0282">Flagellum</keyword>
<keyword evidence="9" id="KW-1185">Reference proteome</keyword>
<dbReference type="PANTHER" id="PTHR38766">
    <property type="entry name" value="FLAGELLAR PROTEIN FLIO"/>
    <property type="match status" value="1"/>
</dbReference>
<evidence type="ECO:0000256" key="6">
    <source>
        <dbReference type="ARBA" id="ARBA00037937"/>
    </source>
</evidence>
<evidence type="ECO:0000313" key="9">
    <source>
        <dbReference type="Proteomes" id="UP001259982"/>
    </source>
</evidence>
<evidence type="ECO:0000256" key="5">
    <source>
        <dbReference type="ARBA" id="ARBA00023143"/>
    </source>
</evidence>
<gene>
    <name evidence="8" type="primary">fliO</name>
    <name evidence="8" type="ORF">RM531_07185</name>
</gene>
<name>A0ABU3B7P7_9GAMM</name>
<dbReference type="Pfam" id="PF04347">
    <property type="entry name" value="FliO"/>
    <property type="match status" value="1"/>
</dbReference>
<keyword evidence="1 7" id="KW-1003">Cell membrane</keyword>
<comment type="similarity">
    <text evidence="6 7">Belongs to the FliO/MopB family.</text>
</comment>
<keyword evidence="4 7" id="KW-0472">Membrane</keyword>
<dbReference type="PANTHER" id="PTHR38766:SF1">
    <property type="entry name" value="FLAGELLAR PROTEIN FLIO"/>
    <property type="match status" value="1"/>
</dbReference>
<dbReference type="RefSeq" id="WP_311658336.1">
    <property type="nucleotide sequence ID" value="NZ_JAVRHY010000005.1"/>
</dbReference>
<evidence type="ECO:0000256" key="7">
    <source>
        <dbReference type="RuleBase" id="RU362064"/>
    </source>
</evidence>
<protein>
    <recommendedName>
        <fullName evidence="7">Flagellar protein</fullName>
    </recommendedName>
</protein>
<dbReference type="EMBL" id="JAVRHY010000005">
    <property type="protein sequence ID" value="MDT0618254.1"/>
    <property type="molecule type" value="Genomic_DNA"/>
</dbReference>
<proteinExistence type="inferred from homology"/>
<accession>A0ABU3B7P7</accession>
<keyword evidence="8" id="KW-0966">Cell projection</keyword>
<dbReference type="InterPro" id="IPR052205">
    <property type="entry name" value="FliO/MopB"/>
</dbReference>
<evidence type="ECO:0000256" key="3">
    <source>
        <dbReference type="ARBA" id="ARBA00022989"/>
    </source>
</evidence>
<dbReference type="Proteomes" id="UP001259982">
    <property type="component" value="Unassembled WGS sequence"/>
</dbReference>
<dbReference type="NCBIfam" id="TIGR03500">
    <property type="entry name" value="FliO_TIGR"/>
    <property type="match status" value="1"/>
</dbReference>
<organism evidence="8 9">
    <name type="scientific">Spectribacter acetivorans</name>
    <dbReference type="NCBI Taxonomy" id="3075603"/>
    <lineage>
        <taxon>Bacteria</taxon>
        <taxon>Pseudomonadati</taxon>
        <taxon>Pseudomonadota</taxon>
        <taxon>Gammaproteobacteria</taxon>
        <taxon>Salinisphaerales</taxon>
        <taxon>Salinisphaeraceae</taxon>
        <taxon>Spectribacter</taxon>
    </lineage>
</organism>
<evidence type="ECO:0000256" key="4">
    <source>
        <dbReference type="ARBA" id="ARBA00023136"/>
    </source>
</evidence>
<comment type="caution">
    <text evidence="8">The sequence shown here is derived from an EMBL/GenBank/DDBJ whole genome shotgun (WGS) entry which is preliminary data.</text>
</comment>